<dbReference type="HOGENOM" id="CLU_1119682_0_0_11"/>
<feature type="region of interest" description="Disordered" evidence="1">
    <location>
        <begin position="1"/>
        <end position="25"/>
    </location>
</feature>
<protein>
    <submittedName>
        <fullName evidence="2">Uncharacterized protein</fullName>
    </submittedName>
</protein>
<evidence type="ECO:0000313" key="3">
    <source>
        <dbReference type="Proteomes" id="UP000027178"/>
    </source>
</evidence>
<feature type="region of interest" description="Disordered" evidence="1">
    <location>
        <begin position="41"/>
        <end position="96"/>
    </location>
</feature>
<dbReference type="Proteomes" id="UP000027178">
    <property type="component" value="Unassembled WGS sequence"/>
</dbReference>
<sequence>MGCGAVTGARRPGPLAFAQPLGGLRGPDPVELDLVALAFEPAQVPDVQGEQDAGHGGHPEEGEAGHGGDDRAEREGDEEQGDHAAAPGEQSGPPLGGAPSVLLAVVPVAFAAGPHPVLLGRGRFGRRFGGRFGGRFGPGGRLGGRTGLGPGLRGGGGGLAPVPRGGPGGDVRGVGCGPVRVSGGVLLFGGLFAEGSGRAPFHGRSSGQQADRGTEAFRRTRLVELVLPAEPHRHQIGGPGPYDDRVDKAATAHVSHGTGAG</sequence>
<gene>
    <name evidence="2" type="ORF">KCH_45840</name>
</gene>
<evidence type="ECO:0000256" key="1">
    <source>
        <dbReference type="SAM" id="MobiDB-lite"/>
    </source>
</evidence>
<feature type="compositionally biased region" description="Basic and acidic residues" evidence="1">
    <location>
        <begin position="52"/>
        <end position="74"/>
    </location>
</feature>
<organism evidence="2 3">
    <name type="scientific">Kitasatospora cheerisanensis KCTC 2395</name>
    <dbReference type="NCBI Taxonomy" id="1348663"/>
    <lineage>
        <taxon>Bacteria</taxon>
        <taxon>Bacillati</taxon>
        <taxon>Actinomycetota</taxon>
        <taxon>Actinomycetes</taxon>
        <taxon>Kitasatosporales</taxon>
        <taxon>Streptomycetaceae</taxon>
        <taxon>Kitasatospora</taxon>
    </lineage>
</organism>
<accession>A0A066Z178</accession>
<dbReference type="AlphaFoldDB" id="A0A066Z178"/>
<reference evidence="2 3" key="1">
    <citation type="submission" date="2014-05" db="EMBL/GenBank/DDBJ databases">
        <title>Draft Genome Sequence of Kitasatospora cheerisanensis KCTC 2395.</title>
        <authorList>
            <person name="Nam D.H."/>
        </authorList>
    </citation>
    <scope>NUCLEOTIDE SEQUENCE [LARGE SCALE GENOMIC DNA]</scope>
    <source>
        <strain evidence="2 3">KCTC 2395</strain>
    </source>
</reference>
<feature type="region of interest" description="Disordered" evidence="1">
    <location>
        <begin position="131"/>
        <end position="166"/>
    </location>
</feature>
<evidence type="ECO:0000313" key="2">
    <source>
        <dbReference type="EMBL" id="KDN83935.1"/>
    </source>
</evidence>
<dbReference type="EMBL" id="JNBY01000094">
    <property type="protein sequence ID" value="KDN83935.1"/>
    <property type="molecule type" value="Genomic_DNA"/>
</dbReference>
<feature type="region of interest" description="Disordered" evidence="1">
    <location>
        <begin position="232"/>
        <end position="261"/>
    </location>
</feature>
<comment type="caution">
    <text evidence="2">The sequence shown here is derived from an EMBL/GenBank/DDBJ whole genome shotgun (WGS) entry which is preliminary data.</text>
</comment>
<name>A0A066Z178_9ACTN</name>
<proteinExistence type="predicted"/>
<keyword evidence="3" id="KW-1185">Reference proteome</keyword>